<dbReference type="InterPro" id="IPR010982">
    <property type="entry name" value="Lambda_DNA-bd_dom_sf"/>
</dbReference>
<dbReference type="GO" id="GO:0003700">
    <property type="term" value="F:DNA-binding transcription factor activity"/>
    <property type="evidence" value="ECO:0007669"/>
    <property type="project" value="TreeGrafter"/>
</dbReference>
<dbReference type="Proteomes" id="UP000198688">
    <property type="component" value="Chromosome I"/>
</dbReference>
<dbReference type="PANTHER" id="PTHR30146">
    <property type="entry name" value="LACI-RELATED TRANSCRIPTIONAL REPRESSOR"/>
    <property type="match status" value="1"/>
</dbReference>
<keyword evidence="2" id="KW-0238">DNA-binding</keyword>
<evidence type="ECO:0000313" key="6">
    <source>
        <dbReference type="Proteomes" id="UP000198688"/>
    </source>
</evidence>
<evidence type="ECO:0000313" key="5">
    <source>
        <dbReference type="EMBL" id="SDT09076.1"/>
    </source>
</evidence>
<dbReference type="AlphaFoldDB" id="A0A1H1XK41"/>
<dbReference type="Pfam" id="PF00356">
    <property type="entry name" value="LacI"/>
    <property type="match status" value="1"/>
</dbReference>
<keyword evidence="1" id="KW-0805">Transcription regulation</keyword>
<dbReference type="Gene3D" id="3.40.50.2300">
    <property type="match status" value="2"/>
</dbReference>
<feature type="domain" description="HTH lacI-type" evidence="4">
    <location>
        <begin position="6"/>
        <end position="60"/>
    </location>
</feature>
<dbReference type="STRING" id="113562.SAMN04489716_2479"/>
<evidence type="ECO:0000256" key="2">
    <source>
        <dbReference type="ARBA" id="ARBA00023125"/>
    </source>
</evidence>
<dbReference type="PANTHER" id="PTHR30146:SF109">
    <property type="entry name" value="HTH-TYPE TRANSCRIPTIONAL REGULATOR GALS"/>
    <property type="match status" value="1"/>
</dbReference>
<dbReference type="RefSeq" id="WP_092544381.1">
    <property type="nucleotide sequence ID" value="NZ_BOMJ01000041.1"/>
</dbReference>
<dbReference type="OrthoDB" id="37081at2"/>
<dbReference type="PROSITE" id="PS50932">
    <property type="entry name" value="HTH_LACI_2"/>
    <property type="match status" value="1"/>
</dbReference>
<dbReference type="InterPro" id="IPR046335">
    <property type="entry name" value="LacI/GalR-like_sensor"/>
</dbReference>
<dbReference type="InterPro" id="IPR000843">
    <property type="entry name" value="HTH_LacI"/>
</dbReference>
<protein>
    <submittedName>
        <fullName evidence="5">Transcriptional regulator, LacI family</fullName>
    </submittedName>
</protein>
<dbReference type="SMART" id="SM00354">
    <property type="entry name" value="HTH_LACI"/>
    <property type="match status" value="1"/>
</dbReference>
<gene>
    <name evidence="5" type="ORF">SAMN04489716_2479</name>
</gene>
<dbReference type="GO" id="GO:0000976">
    <property type="term" value="F:transcription cis-regulatory region binding"/>
    <property type="evidence" value="ECO:0007669"/>
    <property type="project" value="TreeGrafter"/>
</dbReference>
<dbReference type="SUPFAM" id="SSF47413">
    <property type="entry name" value="lambda repressor-like DNA-binding domains"/>
    <property type="match status" value="1"/>
</dbReference>
<dbReference type="Gene3D" id="1.10.260.40">
    <property type="entry name" value="lambda repressor-like DNA-binding domains"/>
    <property type="match status" value="1"/>
</dbReference>
<dbReference type="SUPFAM" id="SSF53822">
    <property type="entry name" value="Periplasmic binding protein-like I"/>
    <property type="match status" value="1"/>
</dbReference>
<name>A0A1H1XK41_9ACTN</name>
<keyword evidence="6" id="KW-1185">Reference proteome</keyword>
<evidence type="ECO:0000256" key="3">
    <source>
        <dbReference type="ARBA" id="ARBA00023163"/>
    </source>
</evidence>
<evidence type="ECO:0000256" key="1">
    <source>
        <dbReference type="ARBA" id="ARBA00023015"/>
    </source>
</evidence>
<evidence type="ECO:0000259" key="4">
    <source>
        <dbReference type="PROSITE" id="PS50932"/>
    </source>
</evidence>
<accession>A0A1H1XK41</accession>
<proteinExistence type="predicted"/>
<dbReference type="CDD" id="cd06267">
    <property type="entry name" value="PBP1_LacI_sugar_binding-like"/>
    <property type="match status" value="1"/>
</dbReference>
<dbReference type="InterPro" id="IPR028082">
    <property type="entry name" value="Peripla_BP_I"/>
</dbReference>
<reference evidence="5 6" key="1">
    <citation type="submission" date="2016-10" db="EMBL/GenBank/DDBJ databases">
        <authorList>
            <person name="de Groot N.N."/>
        </authorList>
    </citation>
    <scope>NUCLEOTIDE SEQUENCE [LARGE SCALE GENOMIC DNA]</scope>
    <source>
        <strain evidence="5 6">DSM 43941</strain>
    </source>
</reference>
<dbReference type="EMBL" id="LT629758">
    <property type="protein sequence ID" value="SDT09076.1"/>
    <property type="molecule type" value="Genomic_DNA"/>
</dbReference>
<keyword evidence="3" id="KW-0804">Transcription</keyword>
<sequence>MTVGRATIRDVARVAGVSDGTVSNTLNRPHLVNPETRDRVRQAMATVGYVPNAAARALRVGRTRTIGLVVLDFGNPFFAEVAAGAEQAAVEAGADIALFQTGLGERTREERLLHRLAERHLDGLIITPNNVEDPLLVAIEQRGTPVVVLAREVPGRRRSAVRCDDVLGGVLAARHLLDHGHRRLAFAGWRHDERYQGAARAAAEAGAVLTWIGTGGAGLADGLTAGAHLAGLDHAQRPTAVFCANDLIAAGVVQVATRIGWRIPDDLAVVGFDDTDLASAASAVELTSVGQPAAAMGAAAVRLIADRMNRSVHSVEDIVFEPQLVIRESTATTRSLIR</sequence>
<dbReference type="Pfam" id="PF13377">
    <property type="entry name" value="Peripla_BP_3"/>
    <property type="match status" value="1"/>
</dbReference>
<dbReference type="CDD" id="cd01392">
    <property type="entry name" value="HTH_LacI"/>
    <property type="match status" value="1"/>
</dbReference>
<organism evidence="5 6">
    <name type="scientific">Actinoplanes derwentensis</name>
    <dbReference type="NCBI Taxonomy" id="113562"/>
    <lineage>
        <taxon>Bacteria</taxon>
        <taxon>Bacillati</taxon>
        <taxon>Actinomycetota</taxon>
        <taxon>Actinomycetes</taxon>
        <taxon>Micromonosporales</taxon>
        <taxon>Micromonosporaceae</taxon>
        <taxon>Actinoplanes</taxon>
    </lineage>
</organism>